<dbReference type="Proteomes" id="UP000186666">
    <property type="component" value="Unassembled WGS sequence"/>
</dbReference>
<evidence type="ECO:0000313" key="3">
    <source>
        <dbReference type="Proteomes" id="UP000186666"/>
    </source>
</evidence>
<dbReference type="PANTHER" id="PTHR43451">
    <property type="entry name" value="ACETYLTRANSFERASE (GNAT) FAMILY PROTEIN"/>
    <property type="match status" value="1"/>
</dbReference>
<dbReference type="SUPFAM" id="SSF55729">
    <property type="entry name" value="Acyl-CoA N-acyltransferases (Nat)"/>
    <property type="match status" value="1"/>
</dbReference>
<feature type="domain" description="N-acetyltransferase" evidence="1">
    <location>
        <begin position="1"/>
        <end position="157"/>
    </location>
</feature>
<dbReference type="EMBL" id="FTNK01000001">
    <property type="protein sequence ID" value="SIQ28439.1"/>
    <property type="molecule type" value="Genomic_DNA"/>
</dbReference>
<protein>
    <submittedName>
        <fullName evidence="2">Acetyltransferase</fullName>
    </submittedName>
</protein>
<dbReference type="InterPro" id="IPR000182">
    <property type="entry name" value="GNAT_dom"/>
</dbReference>
<evidence type="ECO:0000259" key="1">
    <source>
        <dbReference type="PROSITE" id="PS51186"/>
    </source>
</evidence>
<dbReference type="PROSITE" id="PS51186">
    <property type="entry name" value="GNAT"/>
    <property type="match status" value="1"/>
</dbReference>
<accession>A0ABY1JJA1</accession>
<dbReference type="PANTHER" id="PTHR43451:SF1">
    <property type="entry name" value="ACETYLTRANSFERASE"/>
    <property type="match status" value="1"/>
</dbReference>
<sequence>MKIRKFHDLDVRQIVSLFYETVHSVNKQHYTQKQLDVWAPREEEVLKRITWKDSFNLNVTYIAEINGNIVGFADMTQEGHLDRLYIHRDFQRQGIASSLVDNLESEARQRGLIAMDTEASITARPFFEHHGYQLTESQVVERKGVSLENFKMVKNLLNK</sequence>
<dbReference type="Gene3D" id="3.40.630.30">
    <property type="match status" value="1"/>
</dbReference>
<evidence type="ECO:0000313" key="2">
    <source>
        <dbReference type="EMBL" id="SIQ28439.1"/>
    </source>
</evidence>
<dbReference type="CDD" id="cd04301">
    <property type="entry name" value="NAT_SF"/>
    <property type="match status" value="1"/>
</dbReference>
<comment type="caution">
    <text evidence="2">The sequence shown here is derived from an EMBL/GenBank/DDBJ whole genome shotgun (WGS) entry which is preliminary data.</text>
</comment>
<reference evidence="2 3" key="1">
    <citation type="submission" date="2017-01" db="EMBL/GenBank/DDBJ databases">
        <authorList>
            <person name="Varghese N."/>
            <person name="Submissions S."/>
        </authorList>
    </citation>
    <scope>NUCLEOTIDE SEQUENCE [LARGE SCALE GENOMIC DNA]</scope>
    <source>
        <strain evidence="2 3">ATCC 23464</strain>
    </source>
</reference>
<keyword evidence="3" id="KW-1185">Reference proteome</keyword>
<gene>
    <name evidence="2" type="ORF">SAMN05421578_10144</name>
</gene>
<dbReference type="RefSeq" id="WP_068590357.1">
    <property type="nucleotide sequence ID" value="NZ_FTNK01000001.1"/>
</dbReference>
<dbReference type="InterPro" id="IPR016181">
    <property type="entry name" value="Acyl_CoA_acyltransferase"/>
</dbReference>
<organism evidence="2 3">
    <name type="scientific">Paenibacillus macquariensis</name>
    <dbReference type="NCBI Taxonomy" id="948756"/>
    <lineage>
        <taxon>Bacteria</taxon>
        <taxon>Bacillati</taxon>
        <taxon>Bacillota</taxon>
        <taxon>Bacilli</taxon>
        <taxon>Bacillales</taxon>
        <taxon>Paenibacillaceae</taxon>
        <taxon>Paenibacillus</taxon>
    </lineage>
</organism>
<name>A0ABY1JJA1_9BACL</name>
<dbReference type="InterPro" id="IPR052564">
    <property type="entry name" value="N-acetyltrans/Recomb-assoc"/>
</dbReference>
<proteinExistence type="predicted"/>
<dbReference type="Pfam" id="PF13673">
    <property type="entry name" value="Acetyltransf_10"/>
    <property type="match status" value="1"/>
</dbReference>